<dbReference type="GO" id="GO:0030638">
    <property type="term" value="P:polyketide metabolic process"/>
    <property type="evidence" value="ECO:0007669"/>
    <property type="project" value="InterPro"/>
</dbReference>
<dbReference type="InterPro" id="IPR009959">
    <property type="entry name" value="Cyclase_SnoaL-like"/>
</dbReference>
<gene>
    <name evidence="1" type="ORF">FB382_003125</name>
</gene>
<evidence type="ECO:0000313" key="2">
    <source>
        <dbReference type="Proteomes" id="UP000580910"/>
    </source>
</evidence>
<keyword evidence="2" id="KW-1185">Reference proteome</keyword>
<protein>
    <submittedName>
        <fullName evidence="1">Putative ester cyclase</fullName>
    </submittedName>
</protein>
<dbReference type="Proteomes" id="UP000580910">
    <property type="component" value="Unassembled WGS sequence"/>
</dbReference>
<dbReference type="RefSeq" id="WP_182540649.1">
    <property type="nucleotide sequence ID" value="NZ_JACGXA010000001.1"/>
</dbReference>
<accession>A0A7W3J294</accession>
<dbReference type="SUPFAM" id="SSF54427">
    <property type="entry name" value="NTF2-like"/>
    <property type="match status" value="1"/>
</dbReference>
<dbReference type="EMBL" id="JACGXA010000001">
    <property type="protein sequence ID" value="MBA8804834.1"/>
    <property type="molecule type" value="Genomic_DNA"/>
</dbReference>
<sequence>MTGIGEIAENFFEACEAGGGWESCQPYCHPDATFAAQAAALEGVDSVHTYTEWMKGLFTPVPDGRAEIRTLAVDNVRSKVLVYGIFHGTHTGEGGPVPPTGKKLATDSVYDMSFDDGKIRHITKIWNDGASMQQLGWV</sequence>
<dbReference type="InterPro" id="IPR032710">
    <property type="entry name" value="NTF2-like_dom_sf"/>
</dbReference>
<dbReference type="Pfam" id="PF07366">
    <property type="entry name" value="SnoaL"/>
    <property type="match status" value="1"/>
</dbReference>
<proteinExistence type="predicted"/>
<dbReference type="AlphaFoldDB" id="A0A7W3J294"/>
<dbReference type="Gene3D" id="3.10.450.50">
    <property type="match status" value="1"/>
</dbReference>
<reference evidence="1 2" key="1">
    <citation type="submission" date="2020-07" db="EMBL/GenBank/DDBJ databases">
        <title>Sequencing the genomes of 1000 actinobacteria strains.</title>
        <authorList>
            <person name="Klenk H.-P."/>
        </authorList>
    </citation>
    <scope>NUCLEOTIDE SEQUENCE [LARGE SCALE GENOMIC DNA]</scope>
    <source>
        <strain evidence="1 2">DSM 21349</strain>
    </source>
</reference>
<name>A0A7W3J294_9ACTN</name>
<comment type="caution">
    <text evidence="1">The sequence shown here is derived from an EMBL/GenBank/DDBJ whole genome shotgun (WGS) entry which is preliminary data.</text>
</comment>
<evidence type="ECO:0000313" key="1">
    <source>
        <dbReference type="EMBL" id="MBA8804834.1"/>
    </source>
</evidence>
<organism evidence="1 2">
    <name type="scientific">Nocardioides ginsengisegetis</name>
    <dbReference type="NCBI Taxonomy" id="661491"/>
    <lineage>
        <taxon>Bacteria</taxon>
        <taxon>Bacillati</taxon>
        <taxon>Actinomycetota</taxon>
        <taxon>Actinomycetes</taxon>
        <taxon>Propionibacteriales</taxon>
        <taxon>Nocardioidaceae</taxon>
        <taxon>Nocardioides</taxon>
    </lineage>
</organism>